<proteinExistence type="predicted"/>
<protein>
    <submittedName>
        <fullName evidence="1">Uncharacterized protein</fullName>
    </submittedName>
</protein>
<dbReference type="RefSeq" id="WP_157590998.1">
    <property type="nucleotide sequence ID" value="NZ_WPIN01000033.1"/>
</dbReference>
<reference evidence="1 2" key="1">
    <citation type="submission" date="2019-12" db="EMBL/GenBank/DDBJ databases">
        <title>Spirosoma sp. HMF4905 genome sequencing and assembly.</title>
        <authorList>
            <person name="Kang H."/>
            <person name="Cha I."/>
            <person name="Kim H."/>
            <person name="Joh K."/>
        </authorList>
    </citation>
    <scope>NUCLEOTIDE SEQUENCE [LARGE SCALE GENOMIC DNA]</scope>
    <source>
        <strain evidence="1 2">HMF4905</strain>
    </source>
</reference>
<comment type="caution">
    <text evidence="1">The sequence shown here is derived from an EMBL/GenBank/DDBJ whole genome shotgun (WGS) entry which is preliminary data.</text>
</comment>
<evidence type="ECO:0000313" key="2">
    <source>
        <dbReference type="Proteomes" id="UP000436006"/>
    </source>
</evidence>
<dbReference type="Proteomes" id="UP000436006">
    <property type="component" value="Unassembled WGS sequence"/>
</dbReference>
<sequence length="88" mass="9700">MLNKVFAFSSSDRLCYSVPVSSTGSLWDGFGGWLFRVCSGLFIEPARRQSRTIRTACRVIQPGRDFLGSSYPSPCCLSQLVKDAQSCP</sequence>
<dbReference type="AlphaFoldDB" id="A0A7K1SQZ1"/>
<accession>A0A7K1SQZ1</accession>
<organism evidence="1 2">
    <name type="scientific">Spirosoma arboris</name>
    <dbReference type="NCBI Taxonomy" id="2682092"/>
    <lineage>
        <taxon>Bacteria</taxon>
        <taxon>Pseudomonadati</taxon>
        <taxon>Bacteroidota</taxon>
        <taxon>Cytophagia</taxon>
        <taxon>Cytophagales</taxon>
        <taxon>Cytophagaceae</taxon>
        <taxon>Spirosoma</taxon>
    </lineage>
</organism>
<dbReference type="EMBL" id="WPIN01000033">
    <property type="protein sequence ID" value="MVM36199.1"/>
    <property type="molecule type" value="Genomic_DNA"/>
</dbReference>
<gene>
    <name evidence="1" type="ORF">GO755_39685</name>
</gene>
<evidence type="ECO:0000313" key="1">
    <source>
        <dbReference type="EMBL" id="MVM36199.1"/>
    </source>
</evidence>
<keyword evidence="2" id="KW-1185">Reference proteome</keyword>
<name>A0A7K1SQZ1_9BACT</name>